<keyword evidence="3" id="KW-1185">Reference proteome</keyword>
<dbReference type="PANTHER" id="PTHR34009">
    <property type="entry name" value="PROTEIN STAR"/>
    <property type="match status" value="1"/>
</dbReference>
<comment type="caution">
    <text evidence="2">The sequence shown here is derived from an EMBL/GenBank/DDBJ whole genome shotgun (WGS) entry which is preliminary data.</text>
</comment>
<proteinExistence type="predicted"/>
<evidence type="ECO:0000259" key="1">
    <source>
        <dbReference type="Pfam" id="PF05050"/>
    </source>
</evidence>
<name>A0A934S2U0_9BACT</name>
<dbReference type="Proteomes" id="UP000617628">
    <property type="component" value="Unassembled WGS sequence"/>
</dbReference>
<feature type="domain" description="Methyltransferase FkbM" evidence="1">
    <location>
        <begin position="55"/>
        <end position="205"/>
    </location>
</feature>
<dbReference type="Pfam" id="PF05050">
    <property type="entry name" value="Methyltransf_21"/>
    <property type="match status" value="1"/>
</dbReference>
<dbReference type="Gene3D" id="3.40.50.150">
    <property type="entry name" value="Vaccinia Virus protein VP39"/>
    <property type="match status" value="1"/>
</dbReference>
<dbReference type="RefSeq" id="WP_200356606.1">
    <property type="nucleotide sequence ID" value="NZ_JAENIL010000030.1"/>
</dbReference>
<dbReference type="AlphaFoldDB" id="A0A934S2U0"/>
<dbReference type="GO" id="GO:0006888">
    <property type="term" value="P:endoplasmic reticulum to Golgi vesicle-mediated transport"/>
    <property type="evidence" value="ECO:0007669"/>
    <property type="project" value="TreeGrafter"/>
</dbReference>
<organism evidence="2 3">
    <name type="scientific">Pelagicoccus mobilis</name>
    <dbReference type="NCBI Taxonomy" id="415221"/>
    <lineage>
        <taxon>Bacteria</taxon>
        <taxon>Pseudomonadati</taxon>
        <taxon>Verrucomicrobiota</taxon>
        <taxon>Opitutia</taxon>
        <taxon>Puniceicoccales</taxon>
        <taxon>Pelagicoccaceae</taxon>
        <taxon>Pelagicoccus</taxon>
    </lineage>
</organism>
<dbReference type="InterPro" id="IPR053202">
    <property type="entry name" value="EGF_Rcpt_Signaling_Reg"/>
</dbReference>
<accession>A0A934S2U0</accession>
<gene>
    <name evidence="2" type="ORF">JIN87_16055</name>
</gene>
<dbReference type="InterPro" id="IPR006342">
    <property type="entry name" value="FkbM_mtfrase"/>
</dbReference>
<dbReference type="EMBL" id="JAENIL010000030">
    <property type="protein sequence ID" value="MBK1878394.1"/>
    <property type="molecule type" value="Genomic_DNA"/>
</dbReference>
<evidence type="ECO:0000313" key="3">
    <source>
        <dbReference type="Proteomes" id="UP000617628"/>
    </source>
</evidence>
<dbReference type="InterPro" id="IPR029063">
    <property type="entry name" value="SAM-dependent_MTases_sf"/>
</dbReference>
<reference evidence="2" key="1">
    <citation type="submission" date="2021-01" db="EMBL/GenBank/DDBJ databases">
        <title>Modified the classification status of verrucomicrobia.</title>
        <authorList>
            <person name="Feng X."/>
        </authorList>
    </citation>
    <scope>NUCLEOTIDE SEQUENCE</scope>
    <source>
        <strain evidence="2">KCTC 13126</strain>
    </source>
</reference>
<dbReference type="GO" id="GO:0005737">
    <property type="term" value="C:cytoplasm"/>
    <property type="evidence" value="ECO:0007669"/>
    <property type="project" value="GOC"/>
</dbReference>
<dbReference type="GO" id="GO:0016197">
    <property type="term" value="P:endosomal transport"/>
    <property type="evidence" value="ECO:0007669"/>
    <property type="project" value="TreeGrafter"/>
</dbReference>
<evidence type="ECO:0000313" key="2">
    <source>
        <dbReference type="EMBL" id="MBK1878394.1"/>
    </source>
</evidence>
<dbReference type="GO" id="GO:0005886">
    <property type="term" value="C:plasma membrane"/>
    <property type="evidence" value="ECO:0007669"/>
    <property type="project" value="TreeGrafter"/>
</dbReference>
<sequence length="248" mass="28084">MTKQALYSAVASNQQSKQKGPLARAFHRTFTMGALKPHAKTLLPYFNKPGGKFVEIGARDGINGSLTPYLEKALGWKGLLIEPWPHLFHRCRKNRKSSVSLNVAASEKLLRDSYIEIVGLPPSASVRKTLLQEAKERLEGKPIQVPLPNQVKRKQVNYVSTNSICGILERSNFDSNFELLVFNLTGYEDRVLEGMNFDRYKPTFLLFRTFSTNVNLPGLPHCYQKIVSSQHDGRTTLHLFRYADFGDN</sequence>
<dbReference type="PANTHER" id="PTHR34009:SF2">
    <property type="entry name" value="PROTEIN STAR"/>
    <property type="match status" value="1"/>
</dbReference>
<protein>
    <recommendedName>
        <fullName evidence="1">Methyltransferase FkbM domain-containing protein</fullName>
    </recommendedName>
</protein>